<sequence length="55" mass="6617">MTEKMQKTEKSNSYESLKFAQEFKFEDDDILVVTYPKSGQCFCQRLKEFFYLTES</sequence>
<name>A0A3Q0QTL4_AMPCI</name>
<protein>
    <submittedName>
        <fullName evidence="1">Uncharacterized protein</fullName>
    </submittedName>
</protein>
<organism evidence="1 2">
    <name type="scientific">Amphilophus citrinellus</name>
    <name type="common">Midas cichlid</name>
    <name type="synonym">Cichlasoma citrinellum</name>
    <dbReference type="NCBI Taxonomy" id="61819"/>
    <lineage>
        <taxon>Eukaryota</taxon>
        <taxon>Metazoa</taxon>
        <taxon>Chordata</taxon>
        <taxon>Craniata</taxon>
        <taxon>Vertebrata</taxon>
        <taxon>Euteleostomi</taxon>
        <taxon>Actinopterygii</taxon>
        <taxon>Neopterygii</taxon>
        <taxon>Teleostei</taxon>
        <taxon>Neoteleostei</taxon>
        <taxon>Acanthomorphata</taxon>
        <taxon>Ovalentaria</taxon>
        <taxon>Cichlomorphae</taxon>
        <taxon>Cichliformes</taxon>
        <taxon>Cichlidae</taxon>
        <taxon>New World cichlids</taxon>
        <taxon>Cichlasomatinae</taxon>
        <taxon>Heroini</taxon>
        <taxon>Amphilophus</taxon>
    </lineage>
</organism>
<dbReference type="Ensembl" id="ENSACIT00000000843.1">
    <property type="protein sequence ID" value="ENSACIP00000000805.1"/>
    <property type="gene ID" value="ENSACIG00000000705.1"/>
</dbReference>
<reference evidence="1" key="1">
    <citation type="submission" date="2025-08" db="UniProtKB">
        <authorList>
            <consortium name="Ensembl"/>
        </authorList>
    </citation>
    <scope>IDENTIFICATION</scope>
</reference>
<dbReference type="Gene3D" id="3.40.50.300">
    <property type="entry name" value="P-loop containing nucleotide triphosphate hydrolases"/>
    <property type="match status" value="1"/>
</dbReference>
<dbReference type="AlphaFoldDB" id="A0A3Q0QTL4"/>
<proteinExistence type="predicted"/>
<evidence type="ECO:0000313" key="2">
    <source>
        <dbReference type="Proteomes" id="UP000261340"/>
    </source>
</evidence>
<dbReference type="InterPro" id="IPR027417">
    <property type="entry name" value="P-loop_NTPase"/>
</dbReference>
<reference evidence="1" key="2">
    <citation type="submission" date="2025-09" db="UniProtKB">
        <authorList>
            <consortium name="Ensembl"/>
        </authorList>
    </citation>
    <scope>IDENTIFICATION</scope>
</reference>
<dbReference type="Proteomes" id="UP000261340">
    <property type="component" value="Unplaced"/>
</dbReference>
<accession>A0A3Q0QTL4</accession>
<evidence type="ECO:0000313" key="1">
    <source>
        <dbReference type="Ensembl" id="ENSACIP00000000805.1"/>
    </source>
</evidence>
<keyword evidence="2" id="KW-1185">Reference proteome</keyword>